<dbReference type="InterPro" id="IPR052016">
    <property type="entry name" value="Bact_Sigma-Reg"/>
</dbReference>
<evidence type="ECO:0000313" key="4">
    <source>
        <dbReference type="EMBL" id="SFJ79738.1"/>
    </source>
</evidence>
<dbReference type="PROSITE" id="PS50110">
    <property type="entry name" value="RESPONSE_REGULATORY"/>
    <property type="match status" value="1"/>
</dbReference>
<evidence type="ECO:0000256" key="1">
    <source>
        <dbReference type="ARBA" id="ARBA00022801"/>
    </source>
</evidence>
<gene>
    <name evidence="4" type="ORF">SAMN04488095_3685</name>
</gene>
<organism evidence="4 5">
    <name type="scientific">Jannaschia pohangensis</name>
    <dbReference type="NCBI Taxonomy" id="390807"/>
    <lineage>
        <taxon>Bacteria</taxon>
        <taxon>Pseudomonadati</taxon>
        <taxon>Pseudomonadota</taxon>
        <taxon>Alphaproteobacteria</taxon>
        <taxon>Rhodobacterales</taxon>
        <taxon>Roseobacteraceae</taxon>
        <taxon>Jannaschia</taxon>
    </lineage>
</organism>
<dbReference type="InterPro" id="IPR001789">
    <property type="entry name" value="Sig_transdc_resp-reg_receiver"/>
</dbReference>
<evidence type="ECO:0000256" key="2">
    <source>
        <dbReference type="PROSITE-ProRule" id="PRU00169"/>
    </source>
</evidence>
<evidence type="ECO:0000313" key="5">
    <source>
        <dbReference type="Proteomes" id="UP000199110"/>
    </source>
</evidence>
<dbReference type="Proteomes" id="UP000199110">
    <property type="component" value="Unassembled WGS sequence"/>
</dbReference>
<feature type="modified residue" description="4-aspartylphosphate" evidence="2">
    <location>
        <position position="69"/>
    </location>
</feature>
<feature type="domain" description="Response regulatory" evidence="3">
    <location>
        <begin position="17"/>
        <end position="136"/>
    </location>
</feature>
<dbReference type="AlphaFoldDB" id="A0A1I3U837"/>
<accession>A0A1I3U837</accession>
<name>A0A1I3U837_9RHOB</name>
<dbReference type="PANTHER" id="PTHR43156">
    <property type="entry name" value="STAGE II SPORULATION PROTEIN E-RELATED"/>
    <property type="match status" value="1"/>
</dbReference>
<dbReference type="Gene3D" id="3.60.40.10">
    <property type="entry name" value="PPM-type phosphatase domain"/>
    <property type="match status" value="1"/>
</dbReference>
<sequence>MTTRHPTLPPRPQQQIRALVVDDSAAQRQLISAVLLRMGFDVVALPDPGQALHYCMTEEGAQVQIILSDWQMPVMDGPDFCKAFRSMVRDDYVYFILMTSETDRCAKARALEAGADDFVTRPIDIAELRARLLTGRRILDMQEDLQHRNHEVKTTLDDLMRINAEMSRDLDEARKLQRAFIPDSTWRIGRSELSLQLVTSGQIGGDLVGYFPISDTEIGLYSIDVSGHGVASALLTGRLAGLFSFSSRRSNIAFLDNGRDVHSPEEVMSRLNEFMLREMDSDIYFTAVLAYVDLRSGHLTFSQAGHPHPLVRRADGSVERIGRGGPPVGLLPEAEFDCITIRLNPGDAFLAYSDGMTECTDTWGDMLEEEGLMDLLAGIPEDTEAAVASLEQAVNAHSGINDFEDDISMLLFRFGGPESARRGIAAG</sequence>
<dbReference type="OrthoDB" id="9811749at2"/>
<dbReference type="SMART" id="SM00331">
    <property type="entry name" value="PP2C_SIG"/>
    <property type="match status" value="1"/>
</dbReference>
<reference evidence="4 5" key="1">
    <citation type="submission" date="2016-10" db="EMBL/GenBank/DDBJ databases">
        <authorList>
            <person name="de Groot N.N."/>
        </authorList>
    </citation>
    <scope>NUCLEOTIDE SEQUENCE [LARGE SCALE GENOMIC DNA]</scope>
    <source>
        <strain evidence="4 5">DSM 19073</strain>
    </source>
</reference>
<dbReference type="GO" id="GO:0000160">
    <property type="term" value="P:phosphorelay signal transduction system"/>
    <property type="evidence" value="ECO:0007669"/>
    <property type="project" value="InterPro"/>
</dbReference>
<dbReference type="Pfam" id="PF00072">
    <property type="entry name" value="Response_reg"/>
    <property type="match status" value="1"/>
</dbReference>
<keyword evidence="5" id="KW-1185">Reference proteome</keyword>
<dbReference type="InterPro" id="IPR011006">
    <property type="entry name" value="CheY-like_superfamily"/>
</dbReference>
<dbReference type="PANTHER" id="PTHR43156:SF2">
    <property type="entry name" value="STAGE II SPORULATION PROTEIN E"/>
    <property type="match status" value="1"/>
</dbReference>
<dbReference type="Gene3D" id="3.40.50.2300">
    <property type="match status" value="1"/>
</dbReference>
<dbReference type="Pfam" id="PF07228">
    <property type="entry name" value="SpoIIE"/>
    <property type="match status" value="1"/>
</dbReference>
<keyword evidence="2" id="KW-0597">Phosphoprotein</keyword>
<evidence type="ECO:0000259" key="3">
    <source>
        <dbReference type="PROSITE" id="PS50110"/>
    </source>
</evidence>
<dbReference type="EMBL" id="FORA01000007">
    <property type="protein sequence ID" value="SFJ79738.1"/>
    <property type="molecule type" value="Genomic_DNA"/>
</dbReference>
<keyword evidence="1" id="KW-0378">Hydrolase</keyword>
<protein>
    <submittedName>
        <fullName evidence="4">Serine phosphatase RsbU, regulator of sigma subunit</fullName>
    </submittedName>
</protein>
<proteinExistence type="predicted"/>
<dbReference type="RefSeq" id="WP_092784523.1">
    <property type="nucleotide sequence ID" value="NZ_FORA01000007.1"/>
</dbReference>
<dbReference type="InterPro" id="IPR036457">
    <property type="entry name" value="PPM-type-like_dom_sf"/>
</dbReference>
<dbReference type="SUPFAM" id="SSF81606">
    <property type="entry name" value="PP2C-like"/>
    <property type="match status" value="1"/>
</dbReference>
<dbReference type="SUPFAM" id="SSF52172">
    <property type="entry name" value="CheY-like"/>
    <property type="match status" value="1"/>
</dbReference>
<dbReference type="SMART" id="SM00448">
    <property type="entry name" value="REC"/>
    <property type="match status" value="1"/>
</dbReference>
<dbReference type="InterPro" id="IPR001932">
    <property type="entry name" value="PPM-type_phosphatase-like_dom"/>
</dbReference>
<dbReference type="GO" id="GO:0016791">
    <property type="term" value="F:phosphatase activity"/>
    <property type="evidence" value="ECO:0007669"/>
    <property type="project" value="TreeGrafter"/>
</dbReference>
<dbReference type="STRING" id="390807.SAMN04488095_3685"/>